<dbReference type="PROSITE" id="PS50293">
    <property type="entry name" value="TPR_REGION"/>
    <property type="match status" value="1"/>
</dbReference>
<dbReference type="PANTHER" id="PTHR15704">
    <property type="entry name" value="SUPERKILLER 3 PROTEIN-RELATED"/>
    <property type="match status" value="1"/>
</dbReference>
<evidence type="ECO:0000256" key="1">
    <source>
        <dbReference type="ARBA" id="ARBA00022737"/>
    </source>
</evidence>
<evidence type="ECO:0000313" key="4">
    <source>
        <dbReference type="EMBL" id="KAH3672523.1"/>
    </source>
</evidence>
<keyword evidence="1" id="KW-0677">Repeat</keyword>
<dbReference type="OrthoDB" id="421075at2759"/>
<dbReference type="Proteomes" id="UP000769528">
    <property type="component" value="Unassembled WGS sequence"/>
</dbReference>
<name>A0A9P8PHP1_9ASCO</name>
<dbReference type="Pfam" id="PF18833">
    <property type="entry name" value="TPR_22"/>
    <property type="match status" value="1"/>
</dbReference>
<evidence type="ECO:0000313" key="5">
    <source>
        <dbReference type="Proteomes" id="UP000769528"/>
    </source>
</evidence>
<proteinExistence type="predicted"/>
<feature type="repeat" description="TPR" evidence="3">
    <location>
        <begin position="679"/>
        <end position="712"/>
    </location>
</feature>
<dbReference type="InterPro" id="IPR039226">
    <property type="entry name" value="Ski3/TTC37"/>
</dbReference>
<dbReference type="InterPro" id="IPR019734">
    <property type="entry name" value="TPR_rpt"/>
</dbReference>
<dbReference type="InterPro" id="IPR040962">
    <property type="entry name" value="TPR_22"/>
</dbReference>
<organism evidence="4 5">
    <name type="scientific">Wickerhamomyces mucosus</name>
    <dbReference type="NCBI Taxonomy" id="1378264"/>
    <lineage>
        <taxon>Eukaryota</taxon>
        <taxon>Fungi</taxon>
        <taxon>Dikarya</taxon>
        <taxon>Ascomycota</taxon>
        <taxon>Saccharomycotina</taxon>
        <taxon>Saccharomycetes</taxon>
        <taxon>Phaffomycetales</taxon>
        <taxon>Wickerhamomycetaceae</taxon>
        <taxon>Wickerhamomyces</taxon>
    </lineage>
</organism>
<dbReference type="Pfam" id="PF13181">
    <property type="entry name" value="TPR_8"/>
    <property type="match status" value="1"/>
</dbReference>
<dbReference type="GO" id="GO:0006401">
    <property type="term" value="P:RNA catabolic process"/>
    <property type="evidence" value="ECO:0007669"/>
    <property type="project" value="InterPro"/>
</dbReference>
<comment type="caution">
    <text evidence="4">The sequence shown here is derived from an EMBL/GenBank/DDBJ whole genome shotgun (WGS) entry which is preliminary data.</text>
</comment>
<accession>A0A9P8PHP1</accession>
<reference evidence="4" key="2">
    <citation type="submission" date="2021-01" db="EMBL/GenBank/DDBJ databases">
        <authorList>
            <person name="Schikora-Tamarit M.A."/>
        </authorList>
    </citation>
    <scope>NUCLEOTIDE SEQUENCE</scope>
    <source>
        <strain evidence="4">CBS6341</strain>
    </source>
</reference>
<sequence length="1350" mass="153629">MSAKSYLKAAKQALQDENPDYCIQLALDCLNIDPKNYYAHIFIGKSSHLLNDITKAKSSYKEAIEIDPTSLIAWKGLLLIVKNDRDYKSFFEFAGDYAELLISLQEPLADFINDIHGYVQKYDSPEVHEEYLRVLLPENKLGQVTSGILEKPIKVIKQYLDIVLKRENTEVSKYVTRERMKSKNQTSGDAIAWGFYKDSQISHLYEELINVTNDDNERRIVEEKYLKYRVQVLKVAPYEIRTQLFEEIKTYIEGLIAVKHTSYFAWSLYFDWIDPESIFELDSSILKDFLKLFRAEPLGQIVHAFILSDFSPYRIELEESKNHKNKKEKMEKLEPSSVEEEELIELDTEKNNSDLDPEEILALMLQGLESCKTSLFAHRIVLSYHIYLKKFGDALPLCQSSVALLVTSTKASVISFPHTKRDFLVDYGTVLTYYQAPKNFPRAFEIFDKVLADFPENAKANVGKGLILAERGDLEAAKLLLEEVISKYPDNDEAIMELSWVQIKLNDHQTGREGLSEVLQNLKGNNLYVLELKASINWKIALSYIIENSKNVSKAYEYLVDSLRASSRYAPSYTSLGEIYLNHYEDTKRAQKCFIKAFELDSGEVKSAWYLVSDLTNKLDWEKADAFCTRVIASEDAKRRLGNDSWPYRILGCAALERQDDPDAVKWFQTAIRINSNDVESWIGLGEAYYGCGRLEAAAKVFKRSLELKPDHWIAQYLLGVIQSKTGEFEESIQILQNILNERPNEESVISALYEALLEYSNQSIIKGFFSKGIELALKTVDYLEQGNSNSFNFWKTLSDLIYIFLRIQSKIETFPYKRILALIGKTTLEVDNESILILETQNKIIEIAASLLIYSNQAVISLNPKSRPLRSVSFYNLGLAELFAYLNTKTIEYRDSAINNLKESIKLQNNYAESWIALGIASITVNSRVSQHCFIKASSIDPKNLVVWSNLALLYLRYDDPGLATEAYMRGQSLAPGKSISWLGHALASEAQGDFETASSLYTHAFILSNGTSPSEQLLYATDICLKRIGKGDDIRNLEAVQELSSASYGMLQYLKHYPTDPLGLSITALILERLNDYKLGKEISDKLLNLLEKAYEETEDELYLARFSSVKAQSARFDLGLGNYELAIEASNEALELSDDNRTIISARSVLGLSHFFLDNFDVALDEFKQILTISNDAKRLIVLISQVLYVYDTEETKQAALDQLFHNIEEYGSSLLVTLVIGAISIIENLDDYMEVVESELKSLPLSELLEDKFKDVPYLLSEISRRLSRDDANSHWQKSAFFFPNDLTVWNRLDENVSLKIAKKGKLSASDLSNAYTKSGSLEEIQRSLFLTPWDKDSVDALAGCF</sequence>
<dbReference type="SUPFAM" id="SSF48452">
    <property type="entry name" value="TPR-like"/>
    <property type="match status" value="4"/>
</dbReference>
<dbReference type="InterPro" id="IPR011990">
    <property type="entry name" value="TPR-like_helical_dom_sf"/>
</dbReference>
<dbReference type="PROSITE" id="PS50005">
    <property type="entry name" value="TPR"/>
    <property type="match status" value="3"/>
</dbReference>
<dbReference type="GO" id="GO:0055087">
    <property type="term" value="C:Ski complex"/>
    <property type="evidence" value="ECO:0007669"/>
    <property type="project" value="InterPro"/>
</dbReference>
<dbReference type="SMART" id="SM00028">
    <property type="entry name" value="TPR"/>
    <property type="match status" value="11"/>
</dbReference>
<keyword evidence="2 3" id="KW-0802">TPR repeat</keyword>
<evidence type="ECO:0000256" key="3">
    <source>
        <dbReference type="PROSITE-ProRule" id="PRU00339"/>
    </source>
</evidence>
<feature type="repeat" description="TPR" evidence="3">
    <location>
        <begin position="713"/>
        <end position="746"/>
    </location>
</feature>
<reference evidence="4" key="1">
    <citation type="journal article" date="2021" name="Open Biol.">
        <title>Shared evolutionary footprints suggest mitochondrial oxidative damage underlies multiple complex I losses in fungi.</title>
        <authorList>
            <person name="Schikora-Tamarit M.A."/>
            <person name="Marcet-Houben M."/>
            <person name="Nosek J."/>
            <person name="Gabaldon T."/>
        </authorList>
    </citation>
    <scope>NUCLEOTIDE SEQUENCE</scope>
    <source>
        <strain evidence="4">CBS6341</strain>
    </source>
</reference>
<feature type="repeat" description="TPR" evidence="3">
    <location>
        <begin position="37"/>
        <end position="70"/>
    </location>
</feature>
<keyword evidence="5" id="KW-1185">Reference proteome</keyword>
<dbReference type="Gene3D" id="1.25.40.10">
    <property type="entry name" value="Tetratricopeptide repeat domain"/>
    <property type="match status" value="4"/>
</dbReference>
<gene>
    <name evidence="4" type="ORF">WICMUC_004208</name>
</gene>
<evidence type="ECO:0008006" key="6">
    <source>
        <dbReference type="Google" id="ProtNLM"/>
    </source>
</evidence>
<dbReference type="Pfam" id="PF14559">
    <property type="entry name" value="TPR_19"/>
    <property type="match status" value="2"/>
</dbReference>
<dbReference type="EMBL" id="JAEUBF010001131">
    <property type="protein sequence ID" value="KAH3672523.1"/>
    <property type="molecule type" value="Genomic_DNA"/>
</dbReference>
<dbReference type="PANTHER" id="PTHR15704:SF7">
    <property type="entry name" value="SUPERKILLER COMPLEX PROTEIN 3"/>
    <property type="match status" value="1"/>
</dbReference>
<protein>
    <recommendedName>
        <fullName evidence="6">Superkiller protein 3</fullName>
    </recommendedName>
</protein>
<evidence type="ECO:0000256" key="2">
    <source>
        <dbReference type="ARBA" id="ARBA00022803"/>
    </source>
</evidence>